<proteinExistence type="predicted"/>
<sequence length="39" mass="4590">MIEELDNEGKELAIQIKKELKNVKIAYYSDAKMDKTIIY</sequence>
<evidence type="ECO:0000313" key="2">
    <source>
        <dbReference type="Proteomes" id="UP000012138"/>
    </source>
</evidence>
<dbReference type="Proteomes" id="UP000012138">
    <property type="component" value="Unassembled WGS sequence"/>
</dbReference>
<accession>M6YRF1</accession>
<dbReference type="AlphaFoldDB" id="M6YRF1"/>
<protein>
    <submittedName>
        <fullName evidence="1">Uncharacterized protein</fullName>
    </submittedName>
</protein>
<reference evidence="1 2" key="1">
    <citation type="submission" date="2013-01" db="EMBL/GenBank/DDBJ databases">
        <authorList>
            <person name="Harkins D.M."/>
            <person name="Durkin A.S."/>
            <person name="Brinkac L.M."/>
            <person name="Haft D.H."/>
            <person name="Selengut J.D."/>
            <person name="Sanka R."/>
            <person name="DePew J."/>
            <person name="Purushe J."/>
            <person name="Whelen A.C."/>
            <person name="Vinetz J.M."/>
            <person name="Sutton G.G."/>
            <person name="Nierman W.C."/>
            <person name="Fouts D.E."/>
        </authorList>
    </citation>
    <scope>NUCLEOTIDE SEQUENCE [LARGE SCALE GENOMIC DNA]</scope>
    <source>
        <strain evidence="1 2">2001034031</strain>
    </source>
</reference>
<evidence type="ECO:0000313" key="1">
    <source>
        <dbReference type="EMBL" id="EMO88913.1"/>
    </source>
</evidence>
<organism evidence="1 2">
    <name type="scientific">Leptospira noguchii str. 2001034031</name>
    <dbReference type="NCBI Taxonomy" id="1193053"/>
    <lineage>
        <taxon>Bacteria</taxon>
        <taxon>Pseudomonadati</taxon>
        <taxon>Spirochaetota</taxon>
        <taxon>Spirochaetia</taxon>
        <taxon>Leptospirales</taxon>
        <taxon>Leptospiraceae</taxon>
        <taxon>Leptospira</taxon>
    </lineage>
</organism>
<comment type="caution">
    <text evidence="1">The sequence shown here is derived from an EMBL/GenBank/DDBJ whole genome shotgun (WGS) entry which is preliminary data.</text>
</comment>
<dbReference type="EMBL" id="AKXB02000114">
    <property type="protein sequence ID" value="EMO88913.1"/>
    <property type="molecule type" value="Genomic_DNA"/>
</dbReference>
<gene>
    <name evidence="1" type="ORF">LEP1GSC024_0868</name>
</gene>
<name>M6YRF1_9LEPT</name>